<keyword evidence="2" id="KW-0472">Membrane</keyword>
<keyword evidence="4" id="KW-1185">Reference proteome</keyword>
<keyword evidence="2" id="KW-1133">Transmembrane helix</keyword>
<comment type="caution">
    <text evidence="3">The sequence shown here is derived from an EMBL/GenBank/DDBJ whole genome shotgun (WGS) entry which is preliminary data.</text>
</comment>
<name>A0ABU1T8H4_9SPHI</name>
<sequence>MLNNPILDISIGLIFIYVLYSLLATTIKELVATLFSYRGRMLERGLEQLLDGKNYSYYWWDKLFHFAVTFRGRINNMSSHGKVIYKSFHDRAVANCKVESEAFRKKENDYARLLKDVNDKHQQLVDELGTNKASLLEDNDKASAALLEKYEKDKKNNLARLKKKPKKSLTMQSKLCRKASLFTAAFTAHPLYIRSSEQSLLSKKPAYLPADAFSNIMIDLLSPSLGRPVLLSEIGDTIINKANDPSDPLSTETAGILKIYIDRANGDLVRFKLLLEDWYNEGMERVTGWYKKQASKILLLIGLVLALLFNVNTLEIVDKLATDKTLREVMVKSAGDYINKELAERAKNEAASPAEDDKVGRGVRNIQAIYNNNIAKQNVALGLGWGDFGYKNDSIAWAKDSAVIRNGNPVFEQFPEKLPANIFDHKPSPDSFWSKYGPVKKVSPVWETGYRAALHGDSVLAKNKEELIKIIGEKPKKEHIGYKLTYVLWKQMSLKNLLGFLITALAVSLGSPFWFDLLNKFMNLRISGTKPEDKDPGMAKANTTNRKPNPKAFA</sequence>
<protein>
    <submittedName>
        <fullName evidence="3">Uncharacterized protein</fullName>
    </submittedName>
</protein>
<feature type="transmembrane region" description="Helical" evidence="2">
    <location>
        <begin position="297"/>
        <end position="317"/>
    </location>
</feature>
<organism evidence="3 4">
    <name type="scientific">Mucilaginibacter pocheonensis</name>
    <dbReference type="NCBI Taxonomy" id="398050"/>
    <lineage>
        <taxon>Bacteria</taxon>
        <taxon>Pseudomonadati</taxon>
        <taxon>Bacteroidota</taxon>
        <taxon>Sphingobacteriia</taxon>
        <taxon>Sphingobacteriales</taxon>
        <taxon>Sphingobacteriaceae</taxon>
        <taxon>Mucilaginibacter</taxon>
    </lineage>
</organism>
<reference evidence="3 4" key="1">
    <citation type="submission" date="2023-07" db="EMBL/GenBank/DDBJ databases">
        <title>Sorghum-associated microbial communities from plants grown in Nebraska, USA.</title>
        <authorList>
            <person name="Schachtman D."/>
        </authorList>
    </citation>
    <scope>NUCLEOTIDE SEQUENCE [LARGE SCALE GENOMIC DNA]</scope>
    <source>
        <strain evidence="3 4">3262</strain>
    </source>
</reference>
<accession>A0ABU1T8H4</accession>
<evidence type="ECO:0000256" key="1">
    <source>
        <dbReference type="SAM" id="MobiDB-lite"/>
    </source>
</evidence>
<feature type="transmembrane region" description="Helical" evidence="2">
    <location>
        <begin position="6"/>
        <end position="31"/>
    </location>
</feature>
<dbReference type="Proteomes" id="UP001247620">
    <property type="component" value="Unassembled WGS sequence"/>
</dbReference>
<dbReference type="EMBL" id="JAVDUU010000002">
    <property type="protein sequence ID" value="MDR6941684.1"/>
    <property type="molecule type" value="Genomic_DNA"/>
</dbReference>
<evidence type="ECO:0000256" key="2">
    <source>
        <dbReference type="SAM" id="Phobius"/>
    </source>
</evidence>
<evidence type="ECO:0000313" key="3">
    <source>
        <dbReference type="EMBL" id="MDR6941684.1"/>
    </source>
</evidence>
<proteinExistence type="predicted"/>
<dbReference type="RefSeq" id="WP_310093731.1">
    <property type="nucleotide sequence ID" value="NZ_JAVDUU010000002.1"/>
</dbReference>
<keyword evidence="2" id="KW-0812">Transmembrane</keyword>
<feature type="transmembrane region" description="Helical" evidence="2">
    <location>
        <begin position="497"/>
        <end position="515"/>
    </location>
</feature>
<feature type="region of interest" description="Disordered" evidence="1">
    <location>
        <begin position="531"/>
        <end position="554"/>
    </location>
</feature>
<evidence type="ECO:0000313" key="4">
    <source>
        <dbReference type="Proteomes" id="UP001247620"/>
    </source>
</evidence>
<gene>
    <name evidence="3" type="ORF">J2W55_001526</name>
</gene>